<dbReference type="RefSeq" id="WP_115004779.1">
    <property type="nucleotide sequence ID" value="NZ_UGQU01000001.1"/>
</dbReference>
<accession>A0A378T6V3</accession>
<organism evidence="1 2">
    <name type="scientific">Moraxella lacunata</name>
    <dbReference type="NCBI Taxonomy" id="477"/>
    <lineage>
        <taxon>Bacteria</taxon>
        <taxon>Pseudomonadati</taxon>
        <taxon>Pseudomonadota</taxon>
        <taxon>Gammaproteobacteria</taxon>
        <taxon>Moraxellales</taxon>
        <taxon>Moraxellaceae</taxon>
        <taxon>Moraxella</taxon>
    </lineage>
</organism>
<reference evidence="1 2" key="1">
    <citation type="submission" date="2018-06" db="EMBL/GenBank/DDBJ databases">
        <authorList>
            <consortium name="Pathogen Informatics"/>
            <person name="Doyle S."/>
        </authorList>
    </citation>
    <scope>NUCLEOTIDE SEQUENCE [LARGE SCALE GENOMIC DNA]</scope>
    <source>
        <strain evidence="1 2">NCTC10359</strain>
    </source>
</reference>
<gene>
    <name evidence="1" type="ORF">NCTC10359_00227</name>
</gene>
<proteinExistence type="predicted"/>
<dbReference type="EMBL" id="UGQU01000001">
    <property type="protein sequence ID" value="STZ55633.1"/>
    <property type="molecule type" value="Genomic_DNA"/>
</dbReference>
<protein>
    <submittedName>
        <fullName evidence="1">Uncharacterized protein</fullName>
    </submittedName>
</protein>
<dbReference type="AlphaFoldDB" id="A0A378T6V3"/>
<dbReference type="PROSITE" id="PS51257">
    <property type="entry name" value="PROKAR_LIPOPROTEIN"/>
    <property type="match status" value="1"/>
</dbReference>
<evidence type="ECO:0000313" key="1">
    <source>
        <dbReference type="EMBL" id="STZ55633.1"/>
    </source>
</evidence>
<evidence type="ECO:0000313" key="2">
    <source>
        <dbReference type="Proteomes" id="UP000254437"/>
    </source>
</evidence>
<dbReference type="Proteomes" id="UP000254437">
    <property type="component" value="Unassembled WGS sequence"/>
</dbReference>
<sequence>MKFIIIAILMTSLLSCGYDKTEHHVTSKINATNKDEYDRYVIQKINDIAINGVIDDDEKTKRLLLDLVPEADRMNDENEKYKALLQIYTLTDVHKAIDFIDEVLRKNPDHWLLIYKCQLMKINNYDNDKVTNCFSYIAKKAKEEIKKNNYNKKDNTKEILSYYLSEIDAGNMEYIQKSRDLLDKIPDPKKER</sequence>
<name>A0A378T6V3_MORLA</name>